<protein>
    <submittedName>
        <fullName evidence="2">Uncharacterized protein</fullName>
    </submittedName>
</protein>
<feature type="signal peptide" evidence="1">
    <location>
        <begin position="1"/>
        <end position="25"/>
    </location>
</feature>
<proteinExistence type="predicted"/>
<name>A0A151B6M1_9CLOT</name>
<dbReference type="Proteomes" id="UP000075531">
    <property type="component" value="Unassembled WGS sequence"/>
</dbReference>
<dbReference type="EMBL" id="LTBA01000002">
    <property type="protein sequence ID" value="KYH35591.1"/>
    <property type="molecule type" value="Genomic_DNA"/>
</dbReference>
<reference evidence="2 3" key="1">
    <citation type="submission" date="2016-02" db="EMBL/GenBank/DDBJ databases">
        <title>Genome sequence of Clostridium tepidiprofundi DSM 19306.</title>
        <authorList>
            <person name="Poehlein A."/>
            <person name="Daniel R."/>
        </authorList>
    </citation>
    <scope>NUCLEOTIDE SEQUENCE [LARGE SCALE GENOMIC DNA]</scope>
    <source>
        <strain evidence="2 3">DSM 19306</strain>
    </source>
</reference>
<comment type="caution">
    <text evidence="2">The sequence shown here is derived from an EMBL/GenBank/DDBJ whole genome shotgun (WGS) entry which is preliminary data.</text>
</comment>
<feature type="chain" id="PRO_5007577987" evidence="1">
    <location>
        <begin position="26"/>
        <end position="81"/>
    </location>
</feature>
<keyword evidence="1" id="KW-0732">Signal</keyword>
<evidence type="ECO:0000313" key="2">
    <source>
        <dbReference type="EMBL" id="KYH35591.1"/>
    </source>
</evidence>
<accession>A0A151B6M1</accession>
<dbReference type="PROSITE" id="PS51257">
    <property type="entry name" value="PROKAR_LIPOPROTEIN"/>
    <property type="match status" value="1"/>
</dbReference>
<dbReference type="RefSeq" id="WP_066822181.1">
    <property type="nucleotide sequence ID" value="NZ_LTBA01000002.1"/>
</dbReference>
<organism evidence="2 3">
    <name type="scientific">Clostridium tepidiprofundi DSM 19306</name>
    <dbReference type="NCBI Taxonomy" id="1121338"/>
    <lineage>
        <taxon>Bacteria</taxon>
        <taxon>Bacillati</taxon>
        <taxon>Bacillota</taxon>
        <taxon>Clostridia</taxon>
        <taxon>Eubacteriales</taxon>
        <taxon>Clostridiaceae</taxon>
        <taxon>Clostridium</taxon>
    </lineage>
</organism>
<keyword evidence="3" id="KW-1185">Reference proteome</keyword>
<dbReference type="PATRIC" id="fig|1121338.3.peg.539"/>
<sequence>MKKIISLFITMFMLSCFIFPLCVTAQENSIDIKHKLQKLNAQSNSSYSLRAWGIINVLDALTACVIPYETEEMVGSIRCLG</sequence>
<evidence type="ECO:0000313" key="3">
    <source>
        <dbReference type="Proteomes" id="UP000075531"/>
    </source>
</evidence>
<evidence type="ECO:0000256" key="1">
    <source>
        <dbReference type="SAM" id="SignalP"/>
    </source>
</evidence>
<dbReference type="AlphaFoldDB" id="A0A151B6M1"/>
<gene>
    <name evidence="2" type="ORF">CLTEP_05350</name>
</gene>